<gene>
    <name evidence="5" type="primary">cbiD</name>
    <name evidence="6" type="ORF">C7K08_02315</name>
</gene>
<evidence type="ECO:0000313" key="6">
    <source>
        <dbReference type="EMBL" id="PSI02493.1"/>
    </source>
</evidence>
<evidence type="ECO:0000313" key="7">
    <source>
        <dbReference type="Proteomes" id="UP000240206"/>
    </source>
</evidence>
<evidence type="ECO:0000256" key="5">
    <source>
        <dbReference type="HAMAP-Rule" id="MF_00787"/>
    </source>
</evidence>
<comment type="catalytic activity">
    <reaction evidence="5">
        <text>Co-precorrin-5B + S-adenosyl-L-methionine = Co-precorrin-6A + S-adenosyl-L-homocysteine</text>
        <dbReference type="Rhea" id="RHEA:26285"/>
        <dbReference type="ChEBI" id="CHEBI:57856"/>
        <dbReference type="ChEBI" id="CHEBI:59789"/>
        <dbReference type="ChEBI" id="CHEBI:60063"/>
        <dbReference type="ChEBI" id="CHEBI:60064"/>
        <dbReference type="EC" id="2.1.1.195"/>
    </reaction>
</comment>
<dbReference type="EMBL" id="PXVC01000005">
    <property type="protein sequence ID" value="PSI02493.1"/>
    <property type="molecule type" value="Genomic_DNA"/>
</dbReference>
<comment type="similarity">
    <text evidence="5">Belongs to the CbiD family.</text>
</comment>
<dbReference type="STRING" id="1910958.BTM30_04445"/>
<dbReference type="Gene3D" id="3.30.2110.10">
    <property type="entry name" value="CbiD-like"/>
    <property type="match status" value="1"/>
</dbReference>
<name>A0A2P7EH04_9SYNE</name>
<comment type="function">
    <text evidence="5">Catalyzes the methylation of C-1 in cobalt-precorrin-5B to form cobalt-precorrin-6A.</text>
</comment>
<dbReference type="UniPathway" id="UPA00148">
    <property type="reaction ID" value="UER00227"/>
</dbReference>
<sequence>MAELGASGYTLPVWVAAAARAALQQLLGEPFCDEQPLLLERGAQQPELLPVQAVAPLGEGRCLAMAVCEGGAALDLTRGLMIWVEAHWGAGEQRLQLMAGEGLGVFADSGELCLSSYARELLEINLLPLLPAQAKLVLQLIIPRGRVLAERTSNAAFGVVEGLALIGNQAKVQQSAGPDALQQALAELQRRLETPEGCKELVLVVGENGLNLAPQLGISEAKLLKVGNWLGPLLAAAAAAGVERLLLFGYHGKLLKLAGGIFHTHHHLADGRAEVLTALAALEGLQGEALHKLWEAATVEQAMVQLELQQPLLAQRLRRRIATSIEQRCSTYLRETVGSSLKPGAALFDRSRRLWAVGSQAEFWFPPPCP</sequence>
<protein>
    <recommendedName>
        <fullName evidence="5">Cobalt-precorrin-5B C(1)-methyltransferase</fullName>
        <ecNumber evidence="5">2.1.1.195</ecNumber>
    </recommendedName>
    <alternativeName>
        <fullName evidence="5">Cobalt-precorrin-6A synthase</fullName>
    </alternativeName>
</protein>
<evidence type="ECO:0000256" key="4">
    <source>
        <dbReference type="ARBA" id="ARBA00022691"/>
    </source>
</evidence>
<dbReference type="SUPFAM" id="SSF111342">
    <property type="entry name" value="CbiD-like"/>
    <property type="match status" value="1"/>
</dbReference>
<dbReference type="Proteomes" id="UP000240206">
    <property type="component" value="Unassembled WGS sequence"/>
</dbReference>
<dbReference type="GO" id="GO:0019251">
    <property type="term" value="P:anaerobic cobalamin biosynthetic process"/>
    <property type="evidence" value="ECO:0007669"/>
    <property type="project" value="UniProtKB-UniRule"/>
</dbReference>
<dbReference type="GO" id="GO:0032259">
    <property type="term" value="P:methylation"/>
    <property type="evidence" value="ECO:0007669"/>
    <property type="project" value="UniProtKB-KW"/>
</dbReference>
<proteinExistence type="inferred from homology"/>
<dbReference type="PIRSF" id="PIRSF026782">
    <property type="entry name" value="CbiD"/>
    <property type="match status" value="1"/>
</dbReference>
<dbReference type="NCBIfam" id="TIGR00312">
    <property type="entry name" value="cbiD"/>
    <property type="match status" value="1"/>
</dbReference>
<keyword evidence="4 5" id="KW-0949">S-adenosyl-L-methionine</keyword>
<evidence type="ECO:0000256" key="3">
    <source>
        <dbReference type="ARBA" id="ARBA00022679"/>
    </source>
</evidence>
<dbReference type="PANTHER" id="PTHR35863:SF1">
    <property type="entry name" value="COBALT-PRECORRIN-5B C(1)-METHYLTRANSFERASE"/>
    <property type="match status" value="1"/>
</dbReference>
<dbReference type="Pfam" id="PF01888">
    <property type="entry name" value="CbiD"/>
    <property type="match status" value="1"/>
</dbReference>
<keyword evidence="2 5" id="KW-0489">Methyltransferase</keyword>
<comment type="caution">
    <text evidence="6">The sequence shown here is derived from an EMBL/GenBank/DDBJ whole genome shotgun (WGS) entry which is preliminary data.</text>
</comment>
<evidence type="ECO:0000256" key="1">
    <source>
        <dbReference type="ARBA" id="ARBA00022573"/>
    </source>
</evidence>
<accession>A0A2P7EH04</accession>
<dbReference type="InterPro" id="IPR036074">
    <property type="entry name" value="CbiD_sf"/>
</dbReference>
<dbReference type="InterPro" id="IPR002748">
    <property type="entry name" value="CbiD"/>
</dbReference>
<dbReference type="HAMAP" id="MF_00787">
    <property type="entry name" value="CbiD"/>
    <property type="match status" value="1"/>
</dbReference>
<evidence type="ECO:0000256" key="2">
    <source>
        <dbReference type="ARBA" id="ARBA00022603"/>
    </source>
</evidence>
<keyword evidence="7" id="KW-1185">Reference proteome</keyword>
<comment type="pathway">
    <text evidence="5">Cofactor biosynthesis; adenosylcobalamin biosynthesis; cob(II)yrinate a,c-diamide from sirohydrochlorin (anaerobic route): step 6/10.</text>
</comment>
<keyword evidence="3 5" id="KW-0808">Transferase</keyword>
<keyword evidence="1 5" id="KW-0169">Cobalamin biosynthesis</keyword>
<dbReference type="PANTHER" id="PTHR35863">
    <property type="entry name" value="COBALT-PRECORRIN-5B C(1)-METHYLTRANSFERASE"/>
    <property type="match status" value="1"/>
</dbReference>
<organism evidence="6 7">
    <name type="scientific">Synechococcus lacustris str. Tous</name>
    <dbReference type="NCBI Taxonomy" id="1910958"/>
    <lineage>
        <taxon>Bacteria</taxon>
        <taxon>Bacillati</taxon>
        <taxon>Cyanobacteriota</taxon>
        <taxon>Cyanophyceae</taxon>
        <taxon>Synechococcales</taxon>
        <taxon>Synechococcaceae</taxon>
        <taxon>Synechococcus</taxon>
    </lineage>
</organism>
<reference evidence="7" key="1">
    <citation type="submission" date="2018-03" db="EMBL/GenBank/DDBJ databases">
        <title>Ecological and genomic features of two cosmopolitan and abundant freshwater picocyanobacteria.</title>
        <authorList>
            <person name="Cabello-Yeves P.J."/>
            <person name="Picazo A."/>
            <person name="Camacho A."/>
            <person name="Callieri C."/>
            <person name="Rosselli R."/>
            <person name="Roda-Garcia J."/>
            <person name="Coutinho F.H."/>
            <person name="Rodriguez-Valera F."/>
        </authorList>
    </citation>
    <scope>NUCLEOTIDE SEQUENCE [LARGE SCALE GENOMIC DNA]</scope>
    <source>
        <strain evidence="7">Tous</strain>
    </source>
</reference>
<dbReference type="GO" id="GO:0043780">
    <property type="term" value="F:cobalt-precorrin-5B C1-methyltransferase activity"/>
    <property type="evidence" value="ECO:0007669"/>
    <property type="project" value="RHEA"/>
</dbReference>
<dbReference type="RefSeq" id="WP_106499039.1">
    <property type="nucleotide sequence ID" value="NZ_PXVC01000005.1"/>
</dbReference>
<dbReference type="AlphaFoldDB" id="A0A2P7EH04"/>
<dbReference type="EC" id="2.1.1.195" evidence="5"/>